<dbReference type="KEGG" id="nte:NEUTE1DRAFT105909"/>
<accession>F8N0D2</accession>
<proteinExistence type="predicted"/>
<dbReference type="Proteomes" id="UP000008065">
    <property type="component" value="Unassembled WGS sequence"/>
</dbReference>
<gene>
    <name evidence="1" type="ORF">NEUTE1DRAFT_105909</name>
</gene>
<evidence type="ECO:0000313" key="1">
    <source>
        <dbReference type="EMBL" id="EGO52960.1"/>
    </source>
</evidence>
<dbReference type="HOGENOM" id="CLU_3050894_0_0_1"/>
<dbReference type="VEuPathDB" id="FungiDB:NEUTE1DRAFT_105909"/>
<name>F8N0D2_NEUT8</name>
<sequence length="54" mass="6100">MIHPFATISKELHDPSSYLKSSAGHKKQLPIVRAESDQLQFPQFRPANPKRTAV</sequence>
<reference evidence="2" key="1">
    <citation type="journal article" date="2011" name="Genetics">
        <title>Massive changes in genome architecture accompany the transition to self-fertility in the filamentous fungus Neurospora tetrasperma.</title>
        <authorList>
            <person name="Ellison C.E."/>
            <person name="Stajich J.E."/>
            <person name="Jacobson D.J."/>
            <person name="Natvig D.O."/>
            <person name="Lapidus A."/>
            <person name="Foster B."/>
            <person name="Aerts A."/>
            <person name="Riley R."/>
            <person name="Lindquist E.A."/>
            <person name="Grigoriev I.V."/>
            <person name="Taylor J.W."/>
        </authorList>
    </citation>
    <scope>NUCLEOTIDE SEQUENCE [LARGE SCALE GENOMIC DNA]</scope>
    <source>
        <strain evidence="2">FGSC 2508 / P0657</strain>
    </source>
</reference>
<dbReference type="GeneID" id="20822216"/>
<protein>
    <submittedName>
        <fullName evidence="1">Uncharacterized protein</fullName>
    </submittedName>
</protein>
<organism evidence="1 2">
    <name type="scientific">Neurospora tetrasperma (strain FGSC 2508 / ATCC MYA-4615 / P0657)</name>
    <dbReference type="NCBI Taxonomy" id="510951"/>
    <lineage>
        <taxon>Eukaryota</taxon>
        <taxon>Fungi</taxon>
        <taxon>Dikarya</taxon>
        <taxon>Ascomycota</taxon>
        <taxon>Pezizomycotina</taxon>
        <taxon>Sordariomycetes</taxon>
        <taxon>Sordariomycetidae</taxon>
        <taxon>Sordariales</taxon>
        <taxon>Sordariaceae</taxon>
        <taxon>Neurospora</taxon>
    </lineage>
</organism>
<dbReference type="AlphaFoldDB" id="F8N0D2"/>
<dbReference type="EMBL" id="GL891382">
    <property type="protein sequence ID" value="EGO52960.1"/>
    <property type="molecule type" value="Genomic_DNA"/>
</dbReference>
<dbReference type="RefSeq" id="XP_009856587.1">
    <property type="nucleotide sequence ID" value="XM_009858285.1"/>
</dbReference>
<keyword evidence="2" id="KW-1185">Reference proteome</keyword>
<evidence type="ECO:0000313" key="2">
    <source>
        <dbReference type="Proteomes" id="UP000008065"/>
    </source>
</evidence>